<evidence type="ECO:0000313" key="2">
    <source>
        <dbReference type="Proteomes" id="UP000092460"/>
    </source>
</evidence>
<keyword evidence="2" id="KW-1185">Reference proteome</keyword>
<evidence type="ECO:0000313" key="1">
    <source>
        <dbReference type="EnsemblMetazoa" id="GPPI043454-PA"/>
    </source>
</evidence>
<reference evidence="1" key="2">
    <citation type="submission" date="2020-05" db="UniProtKB">
        <authorList>
            <consortium name="EnsemblMetazoa"/>
        </authorList>
    </citation>
    <scope>IDENTIFICATION</scope>
    <source>
        <strain evidence="1">IAEA</strain>
    </source>
</reference>
<dbReference type="VEuPathDB" id="VectorBase:GPPI043454"/>
<proteinExistence type="predicted"/>
<reference evidence="2" key="1">
    <citation type="submission" date="2015-01" db="EMBL/GenBank/DDBJ databases">
        <authorList>
            <person name="Aksoy S."/>
            <person name="Warren W."/>
            <person name="Wilson R.K."/>
        </authorList>
    </citation>
    <scope>NUCLEOTIDE SEQUENCE [LARGE SCALE GENOMIC DNA]</scope>
    <source>
        <strain evidence="2">IAEA</strain>
    </source>
</reference>
<name>A0A1B0BXG4_9MUSC</name>
<dbReference type="EMBL" id="JXJN01022208">
    <property type="status" value="NOT_ANNOTATED_CDS"/>
    <property type="molecule type" value="Genomic_DNA"/>
</dbReference>
<accession>A0A1B0BXG4</accession>
<protein>
    <submittedName>
        <fullName evidence="1">Uncharacterized protein</fullName>
    </submittedName>
</protein>
<dbReference type="EnsemblMetazoa" id="GPPI043454-RA">
    <property type="protein sequence ID" value="GPPI043454-PA"/>
    <property type="gene ID" value="GPPI043454"/>
</dbReference>
<sequence>MVDASVPDITLEFDKALKMDEMDFTGKDDLSDESIIVYHTKIPRLMALSSSTEENDIYDWQEKSDEETEWKQVTGRSSLIYQHMKRNFGTDFDVLQFRKNIIDRLLDEMPTEPLNLKPKRGTALFLQNYPGTARKLRKRCRECYKNLSARRGRTIAPKKIEKSYKFFPSNKTIADGSHRWYTLPDKAFAWEPPVVDAVLNDCSKYD</sequence>
<dbReference type="AlphaFoldDB" id="A0A1B0BXG4"/>
<dbReference type="Proteomes" id="UP000092460">
    <property type="component" value="Unassembled WGS sequence"/>
</dbReference>
<organism evidence="1 2">
    <name type="scientific">Glossina palpalis gambiensis</name>
    <dbReference type="NCBI Taxonomy" id="67801"/>
    <lineage>
        <taxon>Eukaryota</taxon>
        <taxon>Metazoa</taxon>
        <taxon>Ecdysozoa</taxon>
        <taxon>Arthropoda</taxon>
        <taxon>Hexapoda</taxon>
        <taxon>Insecta</taxon>
        <taxon>Pterygota</taxon>
        <taxon>Neoptera</taxon>
        <taxon>Endopterygota</taxon>
        <taxon>Diptera</taxon>
        <taxon>Brachycera</taxon>
        <taxon>Muscomorpha</taxon>
        <taxon>Hippoboscoidea</taxon>
        <taxon>Glossinidae</taxon>
        <taxon>Glossina</taxon>
    </lineage>
</organism>